<dbReference type="EMBL" id="CAJNJA010011358">
    <property type="protein sequence ID" value="CAE7271107.1"/>
    <property type="molecule type" value="Genomic_DNA"/>
</dbReference>
<organism evidence="4 5">
    <name type="scientific">Symbiodinium necroappetens</name>
    <dbReference type="NCBI Taxonomy" id="1628268"/>
    <lineage>
        <taxon>Eukaryota</taxon>
        <taxon>Sar</taxon>
        <taxon>Alveolata</taxon>
        <taxon>Dinophyceae</taxon>
        <taxon>Suessiales</taxon>
        <taxon>Symbiodiniaceae</taxon>
        <taxon>Symbiodinium</taxon>
    </lineage>
</organism>
<sequence length="978" mass="105111">MCPILIGDRCDCPSGSSVRFDDGELVLKCIIGKSAGFGVGVGFKAKPGLPFGPKKLGKLQLPGEIFEEKKAEVKQAFKPTKGGLKNKMSGAPSGSCETSIDMAIEGHVQNALTFEMSTSGPKSTISISGAIGVSLDGMIKAQGSCKLTAEKRFPKVPKKKIVCYKAFCIIIMVQMVAQLEVSGVLTGTVELGAEVGFDISGSVTLDKTTGKATAEFKAPSVDRQAAFAMGASAFGSVRLGAGPFIVIFPVPGAPVNFNPMLNLELRAQGDIKYGPAGLFLIQEPEASPPSNISLVAESETYQDAVSSKSTSGGSSMLKMCAAAALNIYIDTGITAFGFPVGFDFSFTPRDIIKELMNSMMESGMMAFKALTAVAGCVPGLSQISKVAEKGLQKAAETAANKLTSIIPDLNLNLAGGKPVALAVDKVFCVEAYTTPGFSTSPCARELGCKHVGRLPSSDAEITRILPKKEAMPSVKQWIDKQQLIHELGLGENFIELGNFRLGAIDNDHFSISHCAGNTANTKYEPWQMAGGGVTIEPDWMACQQRCKSVSGCAHFTFWPSGNCRLQSSAATISDDAWSGITGPPSHSQACQTIQIWRADGTNHYGPRTDWGAWRDVHGHLRPRTASGHSVGIHFGFEFIQIGQFRLGAADDTHFSISHSNGNTIEIFRDDGHISSHDVTRKEFGTWDRSVGAPTGISYGDRFLQLGDFRIADEDGLRFVISNVKTKTSIQVFDGSDGRTHPTKKSYTTNFDRAPAHYTVKDIGVTAFGPCDPEFAAFGDRFIQLGNWRMGIFDDRHFTIAHKDGKTSEILTSDGVVHASFPSSVFHTWNRPLGYPSGIAFGHEFIQMGNWRVAAMDDHLSISHKDGQTPKFYSSTGHITHGPTTAHNAWSRPIGPASGVTFGDRFIQIGKFRIGDADGLHLATTYLSGVPGGTPLFLHAHWGWCGTINKHVHLAFGWTYSYRANVGIGIHLYGYTLKA</sequence>
<keyword evidence="2" id="KW-1015">Disulfide bond</keyword>
<evidence type="ECO:0000313" key="5">
    <source>
        <dbReference type="Proteomes" id="UP000601435"/>
    </source>
</evidence>
<gene>
    <name evidence="4" type="ORF">SNEC2469_LOCUS6496</name>
</gene>
<dbReference type="Gene3D" id="3.50.4.10">
    <property type="entry name" value="Hepatocyte Growth Factor"/>
    <property type="match status" value="1"/>
</dbReference>
<dbReference type="GO" id="GO:0006508">
    <property type="term" value="P:proteolysis"/>
    <property type="evidence" value="ECO:0007669"/>
    <property type="project" value="InterPro"/>
</dbReference>
<protein>
    <recommendedName>
        <fullName evidence="3">Apple domain-containing protein</fullName>
    </recommendedName>
</protein>
<evidence type="ECO:0000259" key="3">
    <source>
        <dbReference type="SMART" id="SM00223"/>
    </source>
</evidence>
<dbReference type="AlphaFoldDB" id="A0A812MRV0"/>
<comment type="caution">
    <text evidence="4">The sequence shown here is derived from an EMBL/GenBank/DDBJ whole genome shotgun (WGS) entry which is preliminary data.</text>
</comment>
<reference evidence="4" key="1">
    <citation type="submission" date="2021-02" db="EMBL/GenBank/DDBJ databases">
        <authorList>
            <person name="Dougan E. K."/>
            <person name="Rhodes N."/>
            <person name="Thang M."/>
            <person name="Chan C."/>
        </authorList>
    </citation>
    <scope>NUCLEOTIDE SEQUENCE</scope>
</reference>
<dbReference type="OrthoDB" id="405890at2759"/>
<keyword evidence="1" id="KW-0677">Repeat</keyword>
<evidence type="ECO:0000313" key="4">
    <source>
        <dbReference type="EMBL" id="CAE7271107.1"/>
    </source>
</evidence>
<dbReference type="SMART" id="SM00223">
    <property type="entry name" value="APPLE"/>
    <property type="match status" value="1"/>
</dbReference>
<accession>A0A812MRV0</accession>
<dbReference type="Proteomes" id="UP000601435">
    <property type="component" value="Unassembled WGS sequence"/>
</dbReference>
<name>A0A812MRV0_9DINO</name>
<keyword evidence="5" id="KW-1185">Reference proteome</keyword>
<dbReference type="InterPro" id="IPR000177">
    <property type="entry name" value="Apple"/>
</dbReference>
<dbReference type="GO" id="GO:0005576">
    <property type="term" value="C:extracellular region"/>
    <property type="evidence" value="ECO:0007669"/>
    <property type="project" value="InterPro"/>
</dbReference>
<evidence type="ECO:0000256" key="2">
    <source>
        <dbReference type="ARBA" id="ARBA00023157"/>
    </source>
</evidence>
<evidence type="ECO:0000256" key="1">
    <source>
        <dbReference type="ARBA" id="ARBA00022737"/>
    </source>
</evidence>
<proteinExistence type="predicted"/>
<feature type="domain" description="Apple" evidence="3">
    <location>
        <begin position="522"/>
        <end position="583"/>
    </location>
</feature>